<sequence length="92" mass="10544">MECYIVNKTALPRLIISLIVEEIALSVRRELAIILGVLQKPCASAKPQMLKPQTRENKAIAQFRHFYRPSAVRECHDIEFPPYIIAGRKVKL</sequence>
<name>A0AAV2NNT9_9HYME</name>
<gene>
    <name evidence="1" type="ORF">LPLAT_LOCUS7531</name>
</gene>
<evidence type="ECO:0000313" key="2">
    <source>
        <dbReference type="Proteomes" id="UP001497644"/>
    </source>
</evidence>
<keyword evidence="2" id="KW-1185">Reference proteome</keyword>
<organism evidence="1 2">
    <name type="scientific">Lasius platythorax</name>
    <dbReference type="NCBI Taxonomy" id="488582"/>
    <lineage>
        <taxon>Eukaryota</taxon>
        <taxon>Metazoa</taxon>
        <taxon>Ecdysozoa</taxon>
        <taxon>Arthropoda</taxon>
        <taxon>Hexapoda</taxon>
        <taxon>Insecta</taxon>
        <taxon>Pterygota</taxon>
        <taxon>Neoptera</taxon>
        <taxon>Endopterygota</taxon>
        <taxon>Hymenoptera</taxon>
        <taxon>Apocrita</taxon>
        <taxon>Aculeata</taxon>
        <taxon>Formicoidea</taxon>
        <taxon>Formicidae</taxon>
        <taxon>Formicinae</taxon>
        <taxon>Lasius</taxon>
        <taxon>Lasius</taxon>
    </lineage>
</organism>
<dbReference type="AlphaFoldDB" id="A0AAV2NNT9"/>
<proteinExistence type="predicted"/>
<reference evidence="1" key="1">
    <citation type="submission" date="2024-04" db="EMBL/GenBank/DDBJ databases">
        <authorList>
            <consortium name="Molecular Ecology Group"/>
        </authorList>
    </citation>
    <scope>NUCLEOTIDE SEQUENCE</scope>
</reference>
<accession>A0AAV2NNT9</accession>
<protein>
    <submittedName>
        <fullName evidence="1">Uncharacterized protein</fullName>
    </submittedName>
</protein>
<dbReference type="EMBL" id="OZ034826">
    <property type="protein sequence ID" value="CAL1681523.1"/>
    <property type="molecule type" value="Genomic_DNA"/>
</dbReference>
<dbReference type="Proteomes" id="UP001497644">
    <property type="component" value="Chromosome 3"/>
</dbReference>
<evidence type="ECO:0000313" key="1">
    <source>
        <dbReference type="EMBL" id="CAL1681523.1"/>
    </source>
</evidence>